<dbReference type="Pfam" id="PF12923">
    <property type="entry name" value="RRP7"/>
    <property type="match status" value="1"/>
</dbReference>
<name>A0A1Y2GIG8_9FUNG</name>
<sequence>MPAVTTSSATSSSSHISATYKNVLHYLYFKKHESPKEDSKTPKNRTLFVLNLPIDSTEAHIRELFKPYGRVISVYFINKIRDNNNNMTEMTREEREQQEELERLEQEAEALENAKNESKKKGKKGASTSTSGSGLGAGAQNGSDKITHRRLLTTGAQAYVVFLEEQEVTKVLNMKKKKRTWIGDDVSKLSTLGVAKWINDYHRMRPDHASLQAKVDEYMDKFERSEYEAEQAALARLNAMDEDGFTLVTSAGNKGYNTDGVIRVQAIKSEDAKKIKPKKKELQDFYRFQMREAKRDKLVELRRKFEEDKIRIEALKANKRFKPY</sequence>
<evidence type="ECO:0000256" key="3">
    <source>
        <dbReference type="SAM" id="MobiDB-lite"/>
    </source>
</evidence>
<dbReference type="OrthoDB" id="5390at2759"/>
<dbReference type="InterPro" id="IPR040447">
    <property type="entry name" value="RRM_Rrp7"/>
</dbReference>
<protein>
    <submittedName>
        <fullName evidence="5">Ribosomal RNA-processing protein 7-domain-containing protein</fullName>
    </submittedName>
</protein>
<dbReference type="GO" id="GO:0034456">
    <property type="term" value="C:UTP-C complex"/>
    <property type="evidence" value="ECO:0007669"/>
    <property type="project" value="TreeGrafter"/>
</dbReference>
<dbReference type="FunCoup" id="A0A1Y2GIG8">
    <property type="interactions" value="274"/>
</dbReference>
<dbReference type="Pfam" id="PF17799">
    <property type="entry name" value="RRM_Rrp7"/>
    <property type="match status" value="1"/>
</dbReference>
<feature type="compositionally biased region" description="Basic and acidic residues" evidence="3">
    <location>
        <begin position="90"/>
        <end position="119"/>
    </location>
</feature>
<dbReference type="GO" id="GO:0006364">
    <property type="term" value="P:rRNA processing"/>
    <property type="evidence" value="ECO:0007669"/>
    <property type="project" value="TreeGrafter"/>
</dbReference>
<keyword evidence="6" id="KW-1185">Reference proteome</keyword>
<dbReference type="InterPro" id="IPR012677">
    <property type="entry name" value="Nucleotide-bd_a/b_plait_sf"/>
</dbReference>
<dbReference type="PANTHER" id="PTHR13191">
    <property type="entry name" value="RIBOSOMAL RNA PROCESSING PROTEIN 7-RELATED"/>
    <property type="match status" value="1"/>
</dbReference>
<dbReference type="EMBL" id="MCFF01000026">
    <property type="protein sequence ID" value="ORZ12034.1"/>
    <property type="molecule type" value="Genomic_DNA"/>
</dbReference>
<dbReference type="InParanoid" id="A0A1Y2GIG8"/>
<dbReference type="GeneID" id="33568481"/>
<gene>
    <name evidence="5" type="ORF">BCR41DRAFT_371866</name>
</gene>
<evidence type="ECO:0000313" key="5">
    <source>
        <dbReference type="EMBL" id="ORZ12034.1"/>
    </source>
</evidence>
<dbReference type="Gene3D" id="6.10.250.1770">
    <property type="match status" value="1"/>
</dbReference>
<dbReference type="GO" id="GO:0000028">
    <property type="term" value="P:ribosomal small subunit assembly"/>
    <property type="evidence" value="ECO:0007669"/>
    <property type="project" value="TreeGrafter"/>
</dbReference>
<proteinExistence type="inferred from homology"/>
<dbReference type="PROSITE" id="PS50102">
    <property type="entry name" value="RRM"/>
    <property type="match status" value="1"/>
</dbReference>
<evidence type="ECO:0000313" key="6">
    <source>
        <dbReference type="Proteomes" id="UP000193648"/>
    </source>
</evidence>
<accession>A0A1Y2GIG8</accession>
<evidence type="ECO:0000256" key="1">
    <source>
        <dbReference type="ARBA" id="ARBA00006110"/>
    </source>
</evidence>
<dbReference type="AlphaFoldDB" id="A0A1Y2GIG8"/>
<dbReference type="InterPro" id="IPR000504">
    <property type="entry name" value="RRM_dom"/>
</dbReference>
<dbReference type="SMART" id="SM00360">
    <property type="entry name" value="RRM"/>
    <property type="match status" value="1"/>
</dbReference>
<organism evidence="5 6">
    <name type="scientific">Lobosporangium transversale</name>
    <dbReference type="NCBI Taxonomy" id="64571"/>
    <lineage>
        <taxon>Eukaryota</taxon>
        <taxon>Fungi</taxon>
        <taxon>Fungi incertae sedis</taxon>
        <taxon>Mucoromycota</taxon>
        <taxon>Mortierellomycotina</taxon>
        <taxon>Mortierellomycetes</taxon>
        <taxon>Mortierellales</taxon>
        <taxon>Mortierellaceae</taxon>
        <taxon>Lobosporangium</taxon>
    </lineage>
</organism>
<comment type="caution">
    <text evidence="5">The sequence shown here is derived from an EMBL/GenBank/DDBJ whole genome shotgun (WGS) entry which is preliminary data.</text>
</comment>
<feature type="domain" description="RRM" evidence="4">
    <location>
        <begin position="45"/>
        <end position="124"/>
    </location>
</feature>
<dbReference type="GO" id="GO:0003723">
    <property type="term" value="F:RNA binding"/>
    <property type="evidence" value="ECO:0007669"/>
    <property type="project" value="UniProtKB-UniRule"/>
</dbReference>
<evidence type="ECO:0000259" key="4">
    <source>
        <dbReference type="PROSITE" id="PS50102"/>
    </source>
</evidence>
<dbReference type="InterPro" id="IPR035979">
    <property type="entry name" value="RBD_domain_sf"/>
</dbReference>
<reference evidence="5 6" key="1">
    <citation type="submission" date="2016-07" db="EMBL/GenBank/DDBJ databases">
        <title>Pervasive Adenine N6-methylation of Active Genes in Fungi.</title>
        <authorList>
            <consortium name="DOE Joint Genome Institute"/>
            <person name="Mondo S.J."/>
            <person name="Dannebaum R.O."/>
            <person name="Kuo R.C."/>
            <person name="Labutti K."/>
            <person name="Haridas S."/>
            <person name="Kuo A."/>
            <person name="Salamov A."/>
            <person name="Ahrendt S.R."/>
            <person name="Lipzen A."/>
            <person name="Sullivan W."/>
            <person name="Andreopoulos W.B."/>
            <person name="Clum A."/>
            <person name="Lindquist E."/>
            <person name="Daum C."/>
            <person name="Ramamoorthy G.K."/>
            <person name="Gryganskyi A."/>
            <person name="Culley D."/>
            <person name="Magnuson J.K."/>
            <person name="James T.Y."/>
            <person name="O'Malley M.A."/>
            <person name="Stajich J.E."/>
            <person name="Spatafora J.W."/>
            <person name="Visel A."/>
            <person name="Grigoriev I.V."/>
        </authorList>
    </citation>
    <scope>NUCLEOTIDE SEQUENCE [LARGE SCALE GENOMIC DNA]</scope>
    <source>
        <strain evidence="5 6">NRRL 3116</strain>
    </source>
</reference>
<comment type="similarity">
    <text evidence="1">Belongs to the RRP7 family.</text>
</comment>
<dbReference type="GO" id="GO:0032545">
    <property type="term" value="C:CURI complex"/>
    <property type="evidence" value="ECO:0007669"/>
    <property type="project" value="TreeGrafter"/>
</dbReference>
<dbReference type="PANTHER" id="PTHR13191:SF0">
    <property type="entry name" value="RIBOSOMAL RNA-PROCESSING PROTEIN 7 HOMOLOG A-RELATED"/>
    <property type="match status" value="1"/>
</dbReference>
<feature type="region of interest" description="Disordered" evidence="3">
    <location>
        <begin position="89"/>
        <end position="142"/>
    </location>
</feature>
<evidence type="ECO:0000256" key="2">
    <source>
        <dbReference type="PROSITE-ProRule" id="PRU00176"/>
    </source>
</evidence>
<dbReference type="SUPFAM" id="SSF54928">
    <property type="entry name" value="RNA-binding domain, RBD"/>
    <property type="match status" value="1"/>
</dbReference>
<dbReference type="Proteomes" id="UP000193648">
    <property type="component" value="Unassembled WGS sequence"/>
</dbReference>
<dbReference type="STRING" id="64571.A0A1Y2GIG8"/>
<dbReference type="InterPro" id="IPR040446">
    <property type="entry name" value="RRP7"/>
</dbReference>
<dbReference type="InterPro" id="IPR024326">
    <property type="entry name" value="RRP7_C"/>
</dbReference>
<keyword evidence="2" id="KW-0694">RNA-binding</keyword>
<dbReference type="Gene3D" id="3.30.70.330">
    <property type="match status" value="1"/>
</dbReference>
<dbReference type="CDD" id="cd12951">
    <property type="entry name" value="RRP7_Rrp7A"/>
    <property type="match status" value="1"/>
</dbReference>
<dbReference type="RefSeq" id="XP_021879899.1">
    <property type="nucleotide sequence ID" value="XM_022026638.1"/>
</dbReference>